<evidence type="ECO:0000256" key="5">
    <source>
        <dbReference type="ARBA" id="ARBA00022741"/>
    </source>
</evidence>
<feature type="domain" description="GHMP kinase N-terminal" evidence="10">
    <location>
        <begin position="63"/>
        <end position="138"/>
    </location>
</feature>
<name>A0A1M7JQ02_9BACT</name>
<dbReference type="UniPathway" id="UPA00056">
    <property type="reaction ID" value="UER00094"/>
</dbReference>
<comment type="catalytic activity">
    <reaction evidence="9">
        <text>4-CDP-2-C-methyl-D-erythritol + ATP = 4-CDP-2-C-methyl-D-erythritol 2-phosphate + ADP + H(+)</text>
        <dbReference type="Rhea" id="RHEA:18437"/>
        <dbReference type="ChEBI" id="CHEBI:15378"/>
        <dbReference type="ChEBI" id="CHEBI:30616"/>
        <dbReference type="ChEBI" id="CHEBI:57823"/>
        <dbReference type="ChEBI" id="CHEBI:57919"/>
        <dbReference type="ChEBI" id="CHEBI:456216"/>
        <dbReference type="EC" id="2.7.1.148"/>
    </reaction>
</comment>
<evidence type="ECO:0000256" key="9">
    <source>
        <dbReference type="HAMAP-Rule" id="MF_00061"/>
    </source>
</evidence>
<keyword evidence="4 9" id="KW-0808">Transferase</keyword>
<dbReference type="EC" id="2.7.1.148" evidence="2 9"/>
<evidence type="ECO:0000259" key="10">
    <source>
        <dbReference type="Pfam" id="PF00288"/>
    </source>
</evidence>
<keyword evidence="13" id="KW-1185">Reference proteome</keyword>
<comment type="function">
    <text evidence="9">Catalyzes the phosphorylation of the position 2 hydroxy group of 4-diphosphocytidyl-2C-methyl-D-erythritol.</text>
</comment>
<dbReference type="Gene3D" id="3.30.230.10">
    <property type="match status" value="1"/>
</dbReference>
<evidence type="ECO:0000256" key="4">
    <source>
        <dbReference type="ARBA" id="ARBA00022679"/>
    </source>
</evidence>
<reference evidence="12 13" key="1">
    <citation type="submission" date="2016-11" db="EMBL/GenBank/DDBJ databases">
        <authorList>
            <person name="Jaros S."/>
            <person name="Januszkiewicz K."/>
            <person name="Wedrychowicz H."/>
        </authorList>
    </citation>
    <scope>NUCLEOTIDE SEQUENCE [LARGE SCALE GENOMIC DNA]</scope>
    <source>
        <strain evidence="12 13">CGMCC 1.6102</strain>
    </source>
</reference>
<dbReference type="GO" id="GO:0016114">
    <property type="term" value="P:terpenoid biosynthetic process"/>
    <property type="evidence" value="ECO:0007669"/>
    <property type="project" value="UniProtKB-UniRule"/>
</dbReference>
<gene>
    <name evidence="9" type="primary">ispE</name>
    <name evidence="12" type="ORF">SAMN04488057_102114</name>
</gene>
<evidence type="ECO:0000259" key="11">
    <source>
        <dbReference type="Pfam" id="PF08544"/>
    </source>
</evidence>
<feature type="domain" description="GHMP kinase C-terminal" evidence="11">
    <location>
        <begin position="207"/>
        <end position="251"/>
    </location>
</feature>
<dbReference type="Pfam" id="PF00288">
    <property type="entry name" value="GHMP_kinases_N"/>
    <property type="match status" value="1"/>
</dbReference>
<evidence type="ECO:0000313" key="13">
    <source>
        <dbReference type="Proteomes" id="UP000184513"/>
    </source>
</evidence>
<evidence type="ECO:0000256" key="1">
    <source>
        <dbReference type="ARBA" id="ARBA00009684"/>
    </source>
</evidence>
<dbReference type="Pfam" id="PF08544">
    <property type="entry name" value="GHMP_kinases_C"/>
    <property type="match status" value="1"/>
</dbReference>
<dbReference type="OrthoDB" id="9809438at2"/>
<dbReference type="InterPro" id="IPR013750">
    <property type="entry name" value="GHMP_kinase_C_dom"/>
</dbReference>
<proteinExistence type="inferred from homology"/>
<dbReference type="GO" id="GO:0050515">
    <property type="term" value="F:4-(cytidine 5'-diphospho)-2-C-methyl-D-erythritol kinase activity"/>
    <property type="evidence" value="ECO:0007669"/>
    <property type="project" value="UniProtKB-UniRule"/>
</dbReference>
<sequence length="269" mass="29599">MITFPNAKINLGLQILRKRQDHFHDIATCIYPIPLTDALEIIPSGTLHFGSSGRDIPGNPDSNLVLKAYQMLYADYPRISPVSIHLYKKIPIGAGLGGGSADAAFALKMISDIFGLDLDVLQLEHYGGQLGSDCPFFIENQPRIATGRGELFQPAPVNLSGNWVYLVHPEIHISTREAYAGVVPRSGQKDLKEILDKPSTWKTDLTNDFEASLFENHPTLSAIKTSFYEAGAWYAAMSGSGSAVFGLFSSAPEKLSFPKHYFQLIRQLD</sequence>
<dbReference type="GO" id="GO:0005524">
    <property type="term" value="F:ATP binding"/>
    <property type="evidence" value="ECO:0007669"/>
    <property type="project" value="UniProtKB-UniRule"/>
</dbReference>
<dbReference type="EMBL" id="FRCY01000002">
    <property type="protein sequence ID" value="SHM55112.1"/>
    <property type="molecule type" value="Genomic_DNA"/>
</dbReference>
<comment type="similarity">
    <text evidence="1 9">Belongs to the GHMP kinase family. IspE subfamily.</text>
</comment>
<feature type="active site" evidence="9">
    <location>
        <position position="133"/>
    </location>
</feature>
<evidence type="ECO:0000256" key="6">
    <source>
        <dbReference type="ARBA" id="ARBA00022777"/>
    </source>
</evidence>
<protein>
    <recommendedName>
        <fullName evidence="3 9">4-diphosphocytidyl-2-C-methyl-D-erythritol kinase</fullName>
        <shortName evidence="9">CMK</shortName>
        <ecNumber evidence="2 9">2.7.1.148</ecNumber>
    </recommendedName>
    <alternativeName>
        <fullName evidence="8 9">4-(cytidine-5'-diphospho)-2-C-methyl-D-erythritol kinase</fullName>
    </alternativeName>
</protein>
<keyword evidence="6 9" id="KW-0418">Kinase</keyword>
<feature type="binding site" evidence="9">
    <location>
        <begin position="91"/>
        <end position="101"/>
    </location>
    <ligand>
        <name>ATP</name>
        <dbReference type="ChEBI" id="CHEBI:30616"/>
    </ligand>
</feature>
<dbReference type="Gene3D" id="3.30.70.890">
    <property type="entry name" value="GHMP kinase, C-terminal domain"/>
    <property type="match status" value="1"/>
</dbReference>
<dbReference type="HAMAP" id="MF_00061">
    <property type="entry name" value="IspE"/>
    <property type="match status" value="1"/>
</dbReference>
<keyword evidence="5 9" id="KW-0547">Nucleotide-binding</keyword>
<dbReference type="Proteomes" id="UP000184513">
    <property type="component" value="Unassembled WGS sequence"/>
</dbReference>
<evidence type="ECO:0000256" key="3">
    <source>
        <dbReference type="ARBA" id="ARBA00017473"/>
    </source>
</evidence>
<dbReference type="InterPro" id="IPR014721">
    <property type="entry name" value="Ribsml_uS5_D2-typ_fold_subgr"/>
</dbReference>
<dbReference type="PIRSF" id="PIRSF010376">
    <property type="entry name" value="IspE"/>
    <property type="match status" value="1"/>
</dbReference>
<evidence type="ECO:0000256" key="8">
    <source>
        <dbReference type="ARBA" id="ARBA00032554"/>
    </source>
</evidence>
<dbReference type="NCBIfam" id="TIGR00154">
    <property type="entry name" value="ispE"/>
    <property type="match status" value="1"/>
</dbReference>
<keyword evidence="7 9" id="KW-0067">ATP-binding</keyword>
<keyword evidence="9" id="KW-0414">Isoprene biosynthesis</keyword>
<evidence type="ECO:0000313" key="12">
    <source>
        <dbReference type="EMBL" id="SHM55112.1"/>
    </source>
</evidence>
<accession>A0A1M7JQ02</accession>
<evidence type="ECO:0000256" key="7">
    <source>
        <dbReference type="ARBA" id="ARBA00022840"/>
    </source>
</evidence>
<dbReference type="AlphaFoldDB" id="A0A1M7JQ02"/>
<dbReference type="InterPro" id="IPR036554">
    <property type="entry name" value="GHMP_kinase_C_sf"/>
</dbReference>
<dbReference type="STRING" id="388280.SAMN04488057_102114"/>
<dbReference type="InterPro" id="IPR004424">
    <property type="entry name" value="IspE"/>
</dbReference>
<comment type="pathway">
    <text evidence="9">Isoprenoid biosynthesis; isopentenyl diphosphate biosynthesis via DXP pathway; isopentenyl diphosphate from 1-deoxy-D-xylulose 5-phosphate: step 3/6.</text>
</comment>
<dbReference type="InterPro" id="IPR006204">
    <property type="entry name" value="GHMP_kinase_N_dom"/>
</dbReference>
<dbReference type="PANTHER" id="PTHR43527:SF2">
    <property type="entry name" value="4-DIPHOSPHOCYTIDYL-2-C-METHYL-D-ERYTHRITOL KINASE, CHLOROPLASTIC"/>
    <property type="match status" value="1"/>
</dbReference>
<dbReference type="RefSeq" id="WP_073093135.1">
    <property type="nucleotide sequence ID" value="NZ_FRCY01000002.1"/>
</dbReference>
<dbReference type="PANTHER" id="PTHR43527">
    <property type="entry name" value="4-DIPHOSPHOCYTIDYL-2-C-METHYL-D-ERYTHRITOL KINASE, CHLOROPLASTIC"/>
    <property type="match status" value="1"/>
</dbReference>
<dbReference type="InterPro" id="IPR020568">
    <property type="entry name" value="Ribosomal_Su5_D2-typ_SF"/>
</dbReference>
<feature type="active site" evidence="9">
    <location>
        <position position="8"/>
    </location>
</feature>
<dbReference type="GO" id="GO:0019288">
    <property type="term" value="P:isopentenyl diphosphate biosynthetic process, methylerythritol 4-phosphate pathway"/>
    <property type="evidence" value="ECO:0007669"/>
    <property type="project" value="UniProtKB-UniRule"/>
</dbReference>
<dbReference type="SUPFAM" id="SSF55060">
    <property type="entry name" value="GHMP Kinase, C-terminal domain"/>
    <property type="match status" value="1"/>
</dbReference>
<organism evidence="12 13">
    <name type="scientific">Cyclobacterium lianum</name>
    <dbReference type="NCBI Taxonomy" id="388280"/>
    <lineage>
        <taxon>Bacteria</taxon>
        <taxon>Pseudomonadati</taxon>
        <taxon>Bacteroidota</taxon>
        <taxon>Cytophagia</taxon>
        <taxon>Cytophagales</taxon>
        <taxon>Cyclobacteriaceae</taxon>
        <taxon>Cyclobacterium</taxon>
    </lineage>
</organism>
<dbReference type="SUPFAM" id="SSF54211">
    <property type="entry name" value="Ribosomal protein S5 domain 2-like"/>
    <property type="match status" value="1"/>
</dbReference>
<evidence type="ECO:0000256" key="2">
    <source>
        <dbReference type="ARBA" id="ARBA00012052"/>
    </source>
</evidence>